<evidence type="ECO:0000256" key="1">
    <source>
        <dbReference type="ARBA" id="ARBA00008754"/>
    </source>
</evidence>
<feature type="active site" description="Proton donor" evidence="3">
    <location>
        <position position="98"/>
    </location>
</feature>
<dbReference type="InterPro" id="IPR003500">
    <property type="entry name" value="RpiB_LacA_LacB"/>
</dbReference>
<feature type="binding site" evidence="4">
    <location>
        <position position="109"/>
    </location>
    <ligand>
        <name>D-ribulose 5-phosphate</name>
        <dbReference type="ChEBI" id="CHEBI:58121"/>
    </ligand>
</feature>
<keyword evidence="6" id="KW-1185">Reference proteome</keyword>
<dbReference type="Proteomes" id="UP000315540">
    <property type="component" value="Unassembled WGS sequence"/>
</dbReference>
<feature type="binding site" evidence="4">
    <location>
        <position position="136"/>
    </location>
    <ligand>
        <name>D-ribulose 5-phosphate</name>
        <dbReference type="ChEBI" id="CHEBI:58121"/>
    </ligand>
</feature>
<dbReference type="Gene3D" id="3.40.1400.10">
    <property type="entry name" value="Sugar-phosphate isomerase, RpiB/LacA/LacB"/>
    <property type="match status" value="1"/>
</dbReference>
<comment type="caution">
    <text evidence="5">The sequence shown here is derived from an EMBL/GenBank/DDBJ whole genome shotgun (WGS) entry which is preliminary data.</text>
</comment>
<feature type="binding site" evidence="4">
    <location>
        <begin position="66"/>
        <end position="70"/>
    </location>
    <ligand>
        <name>D-ribulose 5-phosphate</name>
        <dbReference type="ChEBI" id="CHEBI:58121"/>
    </ligand>
</feature>
<dbReference type="OrthoDB" id="1778624at2"/>
<dbReference type="NCBIfam" id="NF004051">
    <property type="entry name" value="PRK05571.1"/>
    <property type="match status" value="1"/>
</dbReference>
<dbReference type="EC" id="5.3.1.6" evidence="5"/>
<dbReference type="PANTHER" id="PTHR30345">
    <property type="entry name" value="RIBOSE-5-PHOSPHATE ISOMERASE B"/>
    <property type="match status" value="1"/>
</dbReference>
<evidence type="ECO:0000256" key="2">
    <source>
        <dbReference type="ARBA" id="ARBA00023235"/>
    </source>
</evidence>
<dbReference type="GO" id="GO:0019316">
    <property type="term" value="P:D-allose catabolic process"/>
    <property type="evidence" value="ECO:0007669"/>
    <property type="project" value="TreeGrafter"/>
</dbReference>
<dbReference type="RefSeq" id="WP_140592471.1">
    <property type="nucleotide sequence ID" value="NZ_VFWZ01000002.1"/>
</dbReference>
<feature type="active site" description="Proton acceptor" evidence="3">
    <location>
        <position position="65"/>
    </location>
</feature>
<dbReference type="PANTHER" id="PTHR30345:SF0">
    <property type="entry name" value="DNA DAMAGE-REPAIR_TOLERATION PROTEIN DRT102"/>
    <property type="match status" value="1"/>
</dbReference>
<dbReference type="PIRSF" id="PIRSF005384">
    <property type="entry name" value="RpiB_LacA_B"/>
    <property type="match status" value="1"/>
</dbReference>
<sequence>MKIAIGNDHAGTEYKLAIVEYLESEGITVQNYGTNENSSVDYPDFVHPVAKDVDTEQVDLGVLICGSGNGVAMTANKYKKVRAGLCWTKEITELTKQHNNANIICIPARFTSLPQAIEMVKTFLDTEFEGGRHAKRVDKIATCI</sequence>
<name>A0A504JGI3_9FLAO</name>
<dbReference type="InterPro" id="IPR004785">
    <property type="entry name" value="RpiB"/>
</dbReference>
<dbReference type="SUPFAM" id="SSF89623">
    <property type="entry name" value="Ribose/Galactose isomerase RpiB/AlsB"/>
    <property type="match status" value="1"/>
</dbReference>
<accession>A0A504JGI3</accession>
<dbReference type="Pfam" id="PF02502">
    <property type="entry name" value="LacAB_rpiB"/>
    <property type="match status" value="1"/>
</dbReference>
<feature type="binding site" evidence="4">
    <location>
        <position position="99"/>
    </location>
    <ligand>
        <name>D-ribulose 5-phosphate</name>
        <dbReference type="ChEBI" id="CHEBI:58121"/>
    </ligand>
</feature>
<evidence type="ECO:0000256" key="4">
    <source>
        <dbReference type="PIRSR" id="PIRSR005384-2"/>
    </source>
</evidence>
<feature type="binding site" evidence="4">
    <location>
        <begin position="8"/>
        <end position="9"/>
    </location>
    <ligand>
        <name>D-ribulose 5-phosphate</name>
        <dbReference type="ChEBI" id="CHEBI:58121"/>
    </ligand>
</feature>
<reference evidence="5 6" key="1">
    <citation type="submission" date="2019-06" db="EMBL/GenBank/DDBJ databases">
        <authorList>
            <person name="Meng X."/>
        </authorList>
    </citation>
    <scope>NUCLEOTIDE SEQUENCE [LARGE SCALE GENOMIC DNA]</scope>
    <source>
        <strain evidence="5 6">M625</strain>
    </source>
</reference>
<protein>
    <submittedName>
        <fullName evidence="5">Ribose 5-phosphate isomerase B</fullName>
        <ecNumber evidence="5">5.3.1.6</ecNumber>
    </submittedName>
</protein>
<evidence type="ECO:0000313" key="5">
    <source>
        <dbReference type="EMBL" id="TPN87832.1"/>
    </source>
</evidence>
<gene>
    <name evidence="5" type="primary">rpiB</name>
    <name evidence="5" type="ORF">FHK87_09670</name>
</gene>
<feature type="binding site" evidence="4">
    <location>
        <position position="132"/>
    </location>
    <ligand>
        <name>D-ribulose 5-phosphate</name>
        <dbReference type="ChEBI" id="CHEBI:58121"/>
    </ligand>
</feature>
<evidence type="ECO:0000313" key="6">
    <source>
        <dbReference type="Proteomes" id="UP000315540"/>
    </source>
</evidence>
<organism evidence="5 6">
    <name type="scientific">Aquimarina algicola</name>
    <dbReference type="NCBI Taxonomy" id="2589995"/>
    <lineage>
        <taxon>Bacteria</taxon>
        <taxon>Pseudomonadati</taxon>
        <taxon>Bacteroidota</taxon>
        <taxon>Flavobacteriia</taxon>
        <taxon>Flavobacteriales</taxon>
        <taxon>Flavobacteriaceae</taxon>
        <taxon>Aquimarina</taxon>
    </lineage>
</organism>
<evidence type="ECO:0000256" key="3">
    <source>
        <dbReference type="PIRSR" id="PIRSR005384-1"/>
    </source>
</evidence>
<proteinExistence type="inferred from homology"/>
<dbReference type="NCBIfam" id="TIGR00689">
    <property type="entry name" value="rpiB_lacA_lacB"/>
    <property type="match status" value="1"/>
</dbReference>
<dbReference type="NCBIfam" id="TIGR01120">
    <property type="entry name" value="rpiB"/>
    <property type="match status" value="1"/>
</dbReference>
<dbReference type="AlphaFoldDB" id="A0A504JGI3"/>
<comment type="similarity">
    <text evidence="1">Belongs to the LacAB/RpiB family.</text>
</comment>
<dbReference type="InterPro" id="IPR036569">
    <property type="entry name" value="RpiB_LacA_LacB_sf"/>
</dbReference>
<dbReference type="EMBL" id="VFWZ01000002">
    <property type="protein sequence ID" value="TPN87832.1"/>
    <property type="molecule type" value="Genomic_DNA"/>
</dbReference>
<keyword evidence="2 5" id="KW-0413">Isomerase</keyword>
<dbReference type="GO" id="GO:0009052">
    <property type="term" value="P:pentose-phosphate shunt, non-oxidative branch"/>
    <property type="evidence" value="ECO:0007669"/>
    <property type="project" value="TreeGrafter"/>
</dbReference>
<dbReference type="GO" id="GO:0004751">
    <property type="term" value="F:ribose-5-phosphate isomerase activity"/>
    <property type="evidence" value="ECO:0007669"/>
    <property type="project" value="UniProtKB-EC"/>
</dbReference>